<protein>
    <submittedName>
        <fullName evidence="4">Anti-sigma regulatory factor (Ser/Thr protein kinase)</fullName>
    </submittedName>
</protein>
<reference evidence="4 5" key="1">
    <citation type="submission" date="2017-06" db="EMBL/GenBank/DDBJ databases">
        <authorList>
            <person name="Kim H.J."/>
            <person name="Triplett B.A."/>
        </authorList>
    </citation>
    <scope>NUCLEOTIDE SEQUENCE [LARGE SCALE GENOMIC DNA]</scope>
    <source>
        <strain evidence="4 5">CGMCC 4.1858</strain>
    </source>
</reference>
<dbReference type="EMBL" id="FZOF01000010">
    <property type="protein sequence ID" value="SNS89598.1"/>
    <property type="molecule type" value="Genomic_DNA"/>
</dbReference>
<dbReference type="Pfam" id="PF13581">
    <property type="entry name" value="HATPase_c_2"/>
    <property type="match status" value="1"/>
</dbReference>
<organism evidence="4 5">
    <name type="scientific">Actinacidiphila glaucinigra</name>
    <dbReference type="NCBI Taxonomy" id="235986"/>
    <lineage>
        <taxon>Bacteria</taxon>
        <taxon>Bacillati</taxon>
        <taxon>Actinomycetota</taxon>
        <taxon>Actinomycetes</taxon>
        <taxon>Kitasatosporales</taxon>
        <taxon>Streptomycetaceae</taxon>
        <taxon>Actinacidiphila</taxon>
    </lineage>
</organism>
<keyword evidence="2" id="KW-0472">Membrane</keyword>
<proteinExistence type="predicted"/>
<gene>
    <name evidence="4" type="ORF">SAMN05216252_11029</name>
</gene>
<dbReference type="CDD" id="cd16936">
    <property type="entry name" value="HATPase_RsbW-like"/>
    <property type="match status" value="1"/>
</dbReference>
<keyword evidence="2" id="KW-0812">Transmembrane</keyword>
<dbReference type="InterPro" id="IPR050267">
    <property type="entry name" value="Anti-sigma-factor_SerPK"/>
</dbReference>
<evidence type="ECO:0000256" key="2">
    <source>
        <dbReference type="SAM" id="Phobius"/>
    </source>
</evidence>
<keyword evidence="4" id="KW-0418">Kinase</keyword>
<keyword evidence="5" id="KW-1185">Reference proteome</keyword>
<evidence type="ECO:0000256" key="1">
    <source>
        <dbReference type="ARBA" id="ARBA00022527"/>
    </source>
</evidence>
<sequence>MPTYAPARPAGCPVRDGLERLLDVLPAVPCPWRARRTQAPGADLRFPVPYDPRELGSLRRRVRRALDRSAVPEDAADEAVLVVSELVTNAVTHGTSPAELRLVLGREHRGLRVEVTDAGPVPSGDREDVPPDEHGRGLPIVAALASDHGVNVRPGRTTCWADLPLDPPLDRSRRHGEGGGPIVSVVSATALSVLLLVAVFAAGCLLRLV</sequence>
<keyword evidence="4" id="KW-0808">Transferase</keyword>
<evidence type="ECO:0000259" key="3">
    <source>
        <dbReference type="Pfam" id="PF13581"/>
    </source>
</evidence>
<dbReference type="PANTHER" id="PTHR35526:SF3">
    <property type="entry name" value="ANTI-SIGMA-F FACTOR RSBW"/>
    <property type="match status" value="1"/>
</dbReference>
<keyword evidence="2" id="KW-1133">Transmembrane helix</keyword>
<feature type="domain" description="Histidine kinase/HSP90-like ATPase" evidence="3">
    <location>
        <begin position="49"/>
        <end position="158"/>
    </location>
</feature>
<dbReference type="PANTHER" id="PTHR35526">
    <property type="entry name" value="ANTI-SIGMA-F FACTOR RSBW-RELATED"/>
    <property type="match status" value="1"/>
</dbReference>
<dbReference type="InterPro" id="IPR036890">
    <property type="entry name" value="HATPase_C_sf"/>
</dbReference>
<evidence type="ECO:0000313" key="5">
    <source>
        <dbReference type="Proteomes" id="UP000198280"/>
    </source>
</evidence>
<dbReference type="InterPro" id="IPR003594">
    <property type="entry name" value="HATPase_dom"/>
</dbReference>
<keyword evidence="1" id="KW-0723">Serine/threonine-protein kinase</keyword>
<feature type="transmembrane region" description="Helical" evidence="2">
    <location>
        <begin position="182"/>
        <end position="206"/>
    </location>
</feature>
<dbReference type="Proteomes" id="UP000198280">
    <property type="component" value="Unassembled WGS sequence"/>
</dbReference>
<dbReference type="RefSeq" id="WP_143681604.1">
    <property type="nucleotide sequence ID" value="NZ_FZOF01000010.1"/>
</dbReference>
<name>A0A239I8G5_9ACTN</name>
<dbReference type="AlphaFoldDB" id="A0A239I8G5"/>
<accession>A0A239I8G5</accession>
<evidence type="ECO:0000313" key="4">
    <source>
        <dbReference type="EMBL" id="SNS89598.1"/>
    </source>
</evidence>
<dbReference type="OrthoDB" id="3872918at2"/>
<dbReference type="SUPFAM" id="SSF55874">
    <property type="entry name" value="ATPase domain of HSP90 chaperone/DNA topoisomerase II/histidine kinase"/>
    <property type="match status" value="1"/>
</dbReference>
<dbReference type="GO" id="GO:0004674">
    <property type="term" value="F:protein serine/threonine kinase activity"/>
    <property type="evidence" value="ECO:0007669"/>
    <property type="project" value="UniProtKB-KW"/>
</dbReference>
<dbReference type="Gene3D" id="3.30.565.10">
    <property type="entry name" value="Histidine kinase-like ATPase, C-terminal domain"/>
    <property type="match status" value="1"/>
</dbReference>